<dbReference type="Gene3D" id="3.40.50.880">
    <property type="match status" value="1"/>
</dbReference>
<evidence type="ECO:0000313" key="2">
    <source>
        <dbReference type="EMBL" id="CED84458.1"/>
    </source>
</evidence>
<dbReference type="PANTHER" id="PTHR42695:SF5">
    <property type="entry name" value="GLUTAMINE AMIDOTRANSFERASE YLR126C-RELATED"/>
    <property type="match status" value="1"/>
</dbReference>
<name>A0A0F7SWL8_PHARH</name>
<dbReference type="PANTHER" id="PTHR42695">
    <property type="entry name" value="GLUTAMINE AMIDOTRANSFERASE YLR126C-RELATED"/>
    <property type="match status" value="1"/>
</dbReference>
<dbReference type="AlphaFoldDB" id="A0A0F7SWL8"/>
<feature type="domain" description="Glutamine amidotransferase" evidence="1">
    <location>
        <begin position="82"/>
        <end position="229"/>
    </location>
</feature>
<dbReference type="InterPro" id="IPR029062">
    <property type="entry name" value="Class_I_gatase-like"/>
</dbReference>
<organism evidence="2">
    <name type="scientific">Phaffia rhodozyma</name>
    <name type="common">Yeast</name>
    <name type="synonym">Xanthophyllomyces dendrorhous</name>
    <dbReference type="NCBI Taxonomy" id="264483"/>
    <lineage>
        <taxon>Eukaryota</taxon>
        <taxon>Fungi</taxon>
        <taxon>Dikarya</taxon>
        <taxon>Basidiomycota</taxon>
        <taxon>Agaricomycotina</taxon>
        <taxon>Tremellomycetes</taxon>
        <taxon>Cystofilobasidiales</taxon>
        <taxon>Mrakiaceae</taxon>
        <taxon>Phaffia</taxon>
    </lineage>
</organism>
<reference evidence="2" key="1">
    <citation type="submission" date="2014-08" db="EMBL/GenBank/DDBJ databases">
        <authorList>
            <person name="Sharma Rahul"/>
            <person name="Thines Marco"/>
        </authorList>
    </citation>
    <scope>NUCLEOTIDE SEQUENCE</scope>
</reference>
<dbReference type="InterPro" id="IPR044992">
    <property type="entry name" value="ChyE-like"/>
</dbReference>
<protein>
    <submittedName>
        <fullName evidence="2">Predicted glutamine synthetase</fullName>
    </submittedName>
</protein>
<dbReference type="PROSITE" id="PS51273">
    <property type="entry name" value="GATASE_TYPE_1"/>
    <property type="match status" value="1"/>
</dbReference>
<dbReference type="GO" id="GO:0005829">
    <property type="term" value="C:cytosol"/>
    <property type="evidence" value="ECO:0007669"/>
    <property type="project" value="TreeGrafter"/>
</dbReference>
<sequence>MPHSCQTTKKPARSLHIAVILTDTSMASHVKDTHGSYSDIFRRHLLLSLQLSGRDEVDLVLDAYDATLGQYPSEDLLVEGAPGAYDGLLISGSFATVYQEAKYPWIPQLLTFLRRVGDDFAHVRMIGICFGLQCLTRAYGGEVVRNPAGWELGTYDINLTPTGEKLFGKSTVGMQQWHADMAVAPPPEGNFHLVGSSTKTPVHSMVSFYPDSDKVHMLAFQGHPEFNPSILNLIMDSQEAIGAFHPDVVRSCRERADIPHDGLGVLGQKMCEIFLGEA</sequence>
<dbReference type="CDD" id="cd01741">
    <property type="entry name" value="GATase1_1"/>
    <property type="match status" value="1"/>
</dbReference>
<proteinExistence type="predicted"/>
<dbReference type="InterPro" id="IPR017926">
    <property type="entry name" value="GATASE"/>
</dbReference>
<dbReference type="GO" id="GO:0005634">
    <property type="term" value="C:nucleus"/>
    <property type="evidence" value="ECO:0007669"/>
    <property type="project" value="TreeGrafter"/>
</dbReference>
<dbReference type="Pfam" id="PF00117">
    <property type="entry name" value="GATase"/>
    <property type="match status" value="1"/>
</dbReference>
<accession>A0A0F7SWL8</accession>
<dbReference type="EMBL" id="LN483166">
    <property type="protein sequence ID" value="CED84458.1"/>
    <property type="molecule type" value="Genomic_DNA"/>
</dbReference>
<evidence type="ECO:0000259" key="1">
    <source>
        <dbReference type="Pfam" id="PF00117"/>
    </source>
</evidence>
<dbReference type="SUPFAM" id="SSF52317">
    <property type="entry name" value="Class I glutamine amidotransferase-like"/>
    <property type="match status" value="1"/>
</dbReference>